<evidence type="ECO:0000256" key="3">
    <source>
        <dbReference type="ARBA" id="ARBA00022438"/>
    </source>
</evidence>
<dbReference type="CDD" id="cd03892">
    <property type="entry name" value="M20_peptT"/>
    <property type="match status" value="1"/>
</dbReference>
<evidence type="ECO:0000256" key="8">
    <source>
        <dbReference type="ARBA" id="ARBA00023049"/>
    </source>
</evidence>
<dbReference type="InterPro" id="IPR036264">
    <property type="entry name" value="Bact_exopeptidase_dim_dom"/>
</dbReference>
<dbReference type="GO" id="GO:0008237">
    <property type="term" value="F:metallopeptidase activity"/>
    <property type="evidence" value="ECO:0007669"/>
    <property type="project" value="UniProtKB-KW"/>
</dbReference>
<keyword evidence="7 11" id="KW-0862">Zinc</keyword>
<sequence>MILKEVRNMNVKQRFLEYVAFDTMSEEASATTPSSLKQLKLANYLVEECKKIGLQNPHVDEYGIVYANLSANVEGLPSIGFIAHMDTSPDMSGKDIKPRVIEKYDGSAIILNKELGIFMDTEMFESLKEHIGKTLIVTDGTTLLGADDKAGIAEIMTMAETLISKNIPHGNICIAFTPDEEVGRGTDHFNIEKFGADFAYTVDGGEVNSVDYECFNAASAMVHIQGASIHPGSAKGKMRNASLIAMEFHSLLPVFMNPAYTEGYEGFNHLTDMQGECEQATLSYIIRNHDEACFEKQKQDFYHARDYLNQKYPKDTVQVDITDSYGNMRMLIEKDMRIVDLVKNSMREIGLEPTSQAIRGGTDGARLTFEGLPCPNLGTGGYNFHGKYEYACVEEMETSVRLLLKIVENSTKL</sequence>
<dbReference type="Proteomes" id="UP000004090">
    <property type="component" value="Unassembled WGS sequence"/>
</dbReference>
<organism evidence="13 14">
    <name type="scientific">Amedibacillus dolichus DSM 3991</name>
    <dbReference type="NCBI Taxonomy" id="428127"/>
    <lineage>
        <taxon>Bacteria</taxon>
        <taxon>Bacillati</taxon>
        <taxon>Bacillota</taxon>
        <taxon>Erysipelotrichia</taxon>
        <taxon>Erysipelotrichales</taxon>
        <taxon>Erysipelotrichaceae</taxon>
        <taxon>Amedibacillus</taxon>
    </lineage>
</organism>
<feature type="binding site" evidence="11">
    <location>
        <position position="385"/>
    </location>
    <ligand>
        <name>Zn(2+)</name>
        <dbReference type="ChEBI" id="CHEBI:29105"/>
        <label>2</label>
    </ligand>
</feature>
<dbReference type="SUPFAM" id="SSF55031">
    <property type="entry name" value="Bacterial exopeptidase dimerisation domain"/>
    <property type="match status" value="1"/>
</dbReference>
<name>A8R7S8_9FIRM</name>
<accession>A8R7S8</accession>
<dbReference type="PANTHER" id="PTHR42994:SF1">
    <property type="entry name" value="PEPTIDASE T"/>
    <property type="match status" value="1"/>
</dbReference>
<feature type="active site" description="Proton acceptor" evidence="10">
    <location>
        <position position="180"/>
    </location>
</feature>
<keyword evidence="6 13" id="KW-0378">Hydrolase</keyword>
<protein>
    <recommendedName>
        <fullName evidence="9">Peptidase T</fullName>
        <ecNumber evidence="9">3.4.11.4</ecNumber>
    </recommendedName>
</protein>
<dbReference type="Gene3D" id="3.30.70.360">
    <property type="match status" value="1"/>
</dbReference>
<proteinExistence type="inferred from homology"/>
<dbReference type="InterPro" id="IPR001261">
    <property type="entry name" value="ArgE/DapE_CS"/>
</dbReference>
<dbReference type="InterPro" id="IPR002933">
    <property type="entry name" value="Peptidase_M20"/>
</dbReference>
<evidence type="ECO:0000256" key="7">
    <source>
        <dbReference type="ARBA" id="ARBA00022833"/>
    </source>
</evidence>
<keyword evidence="3 13" id="KW-0031">Aminopeptidase</keyword>
<dbReference type="GO" id="GO:0008270">
    <property type="term" value="F:zinc ion binding"/>
    <property type="evidence" value="ECO:0007669"/>
    <property type="project" value="InterPro"/>
</dbReference>
<dbReference type="GO" id="GO:0045148">
    <property type="term" value="F:tripeptide aminopeptidase activity"/>
    <property type="evidence" value="ECO:0007669"/>
    <property type="project" value="UniProtKB-UniRule"/>
</dbReference>
<comment type="caution">
    <text evidence="13">The sequence shown here is derived from an EMBL/GenBank/DDBJ whole genome shotgun (WGS) entry which is preliminary data.</text>
</comment>
<dbReference type="eggNOG" id="COG2195">
    <property type="taxonomic scope" value="Bacteria"/>
</dbReference>
<feature type="binding site" evidence="11">
    <location>
        <position position="147"/>
    </location>
    <ligand>
        <name>Zn(2+)</name>
        <dbReference type="ChEBI" id="CHEBI:29105"/>
        <label>1</label>
    </ligand>
</feature>
<dbReference type="NCBIfam" id="NF003976">
    <property type="entry name" value="PRK05469.1"/>
    <property type="match status" value="1"/>
</dbReference>
<evidence type="ECO:0000256" key="4">
    <source>
        <dbReference type="ARBA" id="ARBA00022670"/>
    </source>
</evidence>
<evidence type="ECO:0000256" key="2">
    <source>
        <dbReference type="ARBA" id="ARBA00009692"/>
    </source>
</evidence>
<dbReference type="Pfam" id="PF07687">
    <property type="entry name" value="M20_dimer"/>
    <property type="match status" value="1"/>
</dbReference>
<dbReference type="STRING" id="428127.EUBDOL_00060"/>
<feature type="domain" description="Peptidase M20 dimerisation" evidence="12">
    <location>
        <begin position="215"/>
        <end position="315"/>
    </location>
</feature>
<dbReference type="Gene3D" id="3.40.630.10">
    <property type="entry name" value="Zn peptidases"/>
    <property type="match status" value="1"/>
</dbReference>
<dbReference type="NCBIfam" id="NF009920">
    <property type="entry name" value="PRK13381.1"/>
    <property type="match status" value="1"/>
</dbReference>
<keyword evidence="8" id="KW-0482">Metalloprotease</keyword>
<keyword evidence="4" id="KW-0645">Protease</keyword>
<evidence type="ECO:0000256" key="9">
    <source>
        <dbReference type="NCBIfam" id="TIGR01882"/>
    </source>
</evidence>
<reference evidence="13 14" key="2">
    <citation type="submission" date="2007-09" db="EMBL/GenBank/DDBJ databases">
        <authorList>
            <person name="Fulton L."/>
            <person name="Clifton S."/>
            <person name="Fulton B."/>
            <person name="Xu J."/>
            <person name="Minx P."/>
            <person name="Pepin K.H."/>
            <person name="Johnson M."/>
            <person name="Thiruvilangam P."/>
            <person name="Bhonagiri V."/>
            <person name="Nash W.E."/>
            <person name="Mardis E.R."/>
            <person name="Wilson R.K."/>
        </authorList>
    </citation>
    <scope>NUCLEOTIDE SEQUENCE [LARGE SCALE GENOMIC DNA]</scope>
    <source>
        <strain evidence="13 14">DSM 3991</strain>
    </source>
</reference>
<comment type="similarity">
    <text evidence="2">Belongs to the peptidase M20B family.</text>
</comment>
<comment type="cofactor">
    <cofactor evidence="11">
        <name>Zn(2+)</name>
        <dbReference type="ChEBI" id="CHEBI:29105"/>
    </cofactor>
    <text evidence="11">Binds 2 Zn(2+) ions per subunit.</text>
</comment>
<dbReference type="PANTHER" id="PTHR42994">
    <property type="entry name" value="PEPTIDASE T"/>
    <property type="match status" value="1"/>
</dbReference>
<gene>
    <name evidence="13" type="primary">pepT</name>
    <name evidence="13" type="ORF">EUBDOL_00060</name>
</gene>
<dbReference type="Pfam" id="PF01546">
    <property type="entry name" value="Peptidase_M20"/>
    <property type="match status" value="1"/>
</dbReference>
<dbReference type="PIRSF" id="PIRSF037215">
    <property type="entry name" value="Peptidase_M20B"/>
    <property type="match status" value="1"/>
</dbReference>
<dbReference type="HOGENOM" id="CLU_053676_0_0_9"/>
<dbReference type="InterPro" id="IPR010161">
    <property type="entry name" value="Peptidase_M20B"/>
</dbReference>
<dbReference type="NCBIfam" id="TIGR01882">
    <property type="entry name" value="peptidase-T"/>
    <property type="match status" value="1"/>
</dbReference>
<dbReference type="GO" id="GO:0006518">
    <property type="term" value="P:peptide metabolic process"/>
    <property type="evidence" value="ECO:0007669"/>
    <property type="project" value="InterPro"/>
</dbReference>
<evidence type="ECO:0000256" key="1">
    <source>
        <dbReference type="ARBA" id="ARBA00000870"/>
    </source>
</evidence>
<feature type="active site" evidence="10">
    <location>
        <position position="86"/>
    </location>
</feature>
<evidence type="ECO:0000256" key="5">
    <source>
        <dbReference type="ARBA" id="ARBA00022723"/>
    </source>
</evidence>
<dbReference type="PROSITE" id="PS00759">
    <property type="entry name" value="ARGE_DAPE_CPG2_2"/>
    <property type="match status" value="1"/>
</dbReference>
<feature type="binding site" evidence="11">
    <location>
        <position position="181"/>
    </location>
    <ligand>
        <name>Zn(2+)</name>
        <dbReference type="ChEBI" id="CHEBI:29105"/>
        <label>2</label>
    </ligand>
</feature>
<evidence type="ECO:0000256" key="11">
    <source>
        <dbReference type="PIRSR" id="PIRSR037215-2"/>
    </source>
</evidence>
<dbReference type="AlphaFoldDB" id="A8R7S8"/>
<feature type="binding site" evidence="11">
    <location>
        <position position="203"/>
    </location>
    <ligand>
        <name>Zn(2+)</name>
        <dbReference type="ChEBI" id="CHEBI:29105"/>
        <label>1</label>
    </ligand>
</feature>
<dbReference type="SUPFAM" id="SSF53187">
    <property type="entry name" value="Zn-dependent exopeptidases"/>
    <property type="match status" value="1"/>
</dbReference>
<dbReference type="EMBL" id="ABAW02000003">
    <property type="protein sequence ID" value="EDP12334.1"/>
    <property type="molecule type" value="Genomic_DNA"/>
</dbReference>
<dbReference type="PROSITE" id="PS00758">
    <property type="entry name" value="ARGE_DAPE_CPG2_1"/>
    <property type="match status" value="1"/>
</dbReference>
<dbReference type="InterPro" id="IPR011650">
    <property type="entry name" value="Peptidase_M20_dimer"/>
</dbReference>
<reference evidence="13 14" key="1">
    <citation type="submission" date="2007-09" db="EMBL/GenBank/DDBJ databases">
        <title>Draft genome sequence of Eubacterium dolichum (DSM 3991).</title>
        <authorList>
            <person name="Sudarsanam P."/>
            <person name="Ley R."/>
            <person name="Guruge J."/>
            <person name="Turnbaugh P.J."/>
            <person name="Mahowald M."/>
            <person name="Liep D."/>
            <person name="Gordon J."/>
        </authorList>
    </citation>
    <scope>NUCLEOTIDE SEQUENCE [LARGE SCALE GENOMIC DNA]</scope>
    <source>
        <strain evidence="13 14">DSM 3991</strain>
    </source>
</reference>
<evidence type="ECO:0000256" key="10">
    <source>
        <dbReference type="PIRSR" id="PIRSR037215-1"/>
    </source>
</evidence>
<feature type="binding site" evidence="11">
    <location>
        <position position="147"/>
    </location>
    <ligand>
        <name>Zn(2+)</name>
        <dbReference type="ChEBI" id="CHEBI:29105"/>
        <label>2</label>
    </ligand>
</feature>
<evidence type="ECO:0000256" key="6">
    <source>
        <dbReference type="ARBA" id="ARBA00022801"/>
    </source>
</evidence>
<dbReference type="GO" id="GO:0006508">
    <property type="term" value="P:proteolysis"/>
    <property type="evidence" value="ECO:0007669"/>
    <property type="project" value="UniProtKB-UniRule"/>
</dbReference>
<evidence type="ECO:0000259" key="12">
    <source>
        <dbReference type="Pfam" id="PF07687"/>
    </source>
</evidence>
<evidence type="ECO:0000313" key="13">
    <source>
        <dbReference type="EMBL" id="EDP12334.1"/>
    </source>
</evidence>
<feature type="binding site" evidence="11">
    <location>
        <position position="84"/>
    </location>
    <ligand>
        <name>Zn(2+)</name>
        <dbReference type="ChEBI" id="CHEBI:29105"/>
        <label>1</label>
    </ligand>
</feature>
<keyword evidence="5 11" id="KW-0479">Metal-binding</keyword>
<comment type="catalytic activity">
    <reaction evidence="1">
        <text>Release of the N-terminal residue from a tripeptide.</text>
        <dbReference type="EC" id="3.4.11.4"/>
    </reaction>
</comment>
<dbReference type="EC" id="3.4.11.4" evidence="9"/>
<evidence type="ECO:0000313" key="14">
    <source>
        <dbReference type="Proteomes" id="UP000004090"/>
    </source>
</evidence>